<feature type="domain" description="Peptidase S9 prolyl oligopeptidase catalytic" evidence="6">
    <location>
        <begin position="509"/>
        <end position="714"/>
    </location>
</feature>
<dbReference type="OrthoDB" id="9801421at2"/>
<feature type="domain" description="Peptidase S9A N-terminal" evidence="7">
    <location>
        <begin position="25"/>
        <end position="396"/>
    </location>
</feature>
<dbReference type="PANTHER" id="PTHR42881:SF2">
    <property type="entry name" value="PROLYL ENDOPEPTIDASE"/>
    <property type="match status" value="1"/>
</dbReference>
<evidence type="ECO:0000259" key="7">
    <source>
        <dbReference type="Pfam" id="PF02897"/>
    </source>
</evidence>
<evidence type="ECO:0000313" key="8">
    <source>
        <dbReference type="EMBL" id="SHJ47559.1"/>
    </source>
</evidence>
<dbReference type="Proteomes" id="UP000184432">
    <property type="component" value="Unassembled WGS sequence"/>
</dbReference>
<dbReference type="GO" id="GO:0006508">
    <property type="term" value="P:proteolysis"/>
    <property type="evidence" value="ECO:0007669"/>
    <property type="project" value="UniProtKB-KW"/>
</dbReference>
<dbReference type="PRINTS" id="PR00862">
    <property type="entry name" value="PROLIGOPTASE"/>
</dbReference>
<organism evidence="8 9">
    <name type="scientific">Aquimarina spongiae</name>
    <dbReference type="NCBI Taxonomy" id="570521"/>
    <lineage>
        <taxon>Bacteria</taxon>
        <taxon>Pseudomonadati</taxon>
        <taxon>Bacteroidota</taxon>
        <taxon>Flavobacteriia</taxon>
        <taxon>Flavobacteriales</taxon>
        <taxon>Flavobacteriaceae</taxon>
        <taxon>Aquimarina</taxon>
    </lineage>
</organism>
<evidence type="ECO:0000313" key="9">
    <source>
        <dbReference type="Proteomes" id="UP000184432"/>
    </source>
</evidence>
<dbReference type="EMBL" id="FQYP01000009">
    <property type="protein sequence ID" value="SHJ47559.1"/>
    <property type="molecule type" value="Genomic_DNA"/>
</dbReference>
<dbReference type="GO" id="GO:0004252">
    <property type="term" value="F:serine-type endopeptidase activity"/>
    <property type="evidence" value="ECO:0007669"/>
    <property type="project" value="UniProtKB-EC"/>
</dbReference>
<dbReference type="SUPFAM" id="SSF50993">
    <property type="entry name" value="Peptidase/esterase 'gauge' domain"/>
    <property type="match status" value="1"/>
</dbReference>
<dbReference type="InterPro" id="IPR023302">
    <property type="entry name" value="Pept_S9A_N"/>
</dbReference>
<protein>
    <recommendedName>
        <fullName evidence="2">prolyl oligopeptidase</fullName>
        <ecNumber evidence="2">3.4.21.26</ecNumber>
    </recommendedName>
</protein>
<dbReference type="PROSITE" id="PS51257">
    <property type="entry name" value="PROKAR_LIPOPROTEIN"/>
    <property type="match status" value="1"/>
</dbReference>
<dbReference type="PANTHER" id="PTHR42881">
    <property type="entry name" value="PROLYL ENDOPEPTIDASE"/>
    <property type="match status" value="1"/>
</dbReference>
<keyword evidence="3" id="KW-0645">Protease</keyword>
<name>A0A1M6JLH6_9FLAO</name>
<dbReference type="InterPro" id="IPR002470">
    <property type="entry name" value="Peptidase_S9A"/>
</dbReference>
<dbReference type="Gene3D" id="2.130.10.120">
    <property type="entry name" value="Prolyl oligopeptidase, N-terminal domain"/>
    <property type="match status" value="1"/>
</dbReference>
<dbReference type="EC" id="3.4.21.26" evidence="2"/>
<dbReference type="RefSeq" id="WP_073319944.1">
    <property type="nucleotide sequence ID" value="NZ_FQYP01000009.1"/>
</dbReference>
<dbReference type="Pfam" id="PF00326">
    <property type="entry name" value="Peptidase_S9"/>
    <property type="match status" value="1"/>
</dbReference>
<dbReference type="SUPFAM" id="SSF53474">
    <property type="entry name" value="alpha/beta-Hydrolases"/>
    <property type="match status" value="1"/>
</dbReference>
<evidence type="ECO:0000256" key="1">
    <source>
        <dbReference type="ARBA" id="ARBA00001070"/>
    </source>
</evidence>
<dbReference type="Pfam" id="PF02897">
    <property type="entry name" value="Peptidase_S9_N"/>
    <property type="match status" value="1"/>
</dbReference>
<evidence type="ECO:0000256" key="3">
    <source>
        <dbReference type="ARBA" id="ARBA00022670"/>
    </source>
</evidence>
<dbReference type="Gene3D" id="3.40.50.1820">
    <property type="entry name" value="alpha/beta hydrolase"/>
    <property type="match status" value="1"/>
</dbReference>
<dbReference type="STRING" id="570521.SAMN04488508_109132"/>
<evidence type="ECO:0000256" key="5">
    <source>
        <dbReference type="ARBA" id="ARBA00022825"/>
    </source>
</evidence>
<dbReference type="GO" id="GO:0070012">
    <property type="term" value="F:oligopeptidase activity"/>
    <property type="evidence" value="ECO:0007669"/>
    <property type="project" value="TreeGrafter"/>
</dbReference>
<reference evidence="9" key="1">
    <citation type="submission" date="2016-11" db="EMBL/GenBank/DDBJ databases">
        <authorList>
            <person name="Varghese N."/>
            <person name="Submissions S."/>
        </authorList>
    </citation>
    <scope>NUCLEOTIDE SEQUENCE [LARGE SCALE GENOMIC DNA]</scope>
    <source>
        <strain evidence="9">DSM 22623</strain>
    </source>
</reference>
<sequence>MQISKVHKGFLFLLTLLSFGCQKVQKEVVHDSYFGQVIQDPFRNLEYLENKDVLQWIHKENSVTTSYLNTIPKQQDLIDQQIAHDQKNKYFISRLNYTPNGMVFFLKQTANENRAKLYYKKNTDSSEVELFNPKDFDPQSKDEYQISYIKPSWDGSKIVVSLIKNGDENATMFVLDVKTKKKLSGSLTNGIPSGGVGGVQWLADNTTLYYTYFPNINNKSSSTYLNGKAILYKTGTDFSQIKDVFSTKNNPDLGLKSEDFPTLSINNSNFKYVIGIVSGATQFQDAFYLPTKQLFEKEQPWKPLYKKEHKVKTHDFIGENDIIYLTAQNAPNFKICKTSFTSKNFDHPEVLITEKKDEVIKYLTVTSKGIFYSTVKNGVIARLFRYHKGEEKEITLPKPSGDIKLAKNGQEIIISLKGWLSKTQRYTFDEETNSLVPYNIFPDNGHENNFADLTIEEVTVKGHDGVEIPLSLIYQRDLKKDGTNPILMRSYGAYGSSMIPTAYYPFLLYVREGGIYAVAHVRGGGEKGDAWRNGGYKTTKPNTWKDIISCTEYLITNNYTSKRKIAIWGGSAGAVGVGRALTERPDLYGAAILSRGILNTVRIEAGINGANSAKEFGTIKDSIEFRGLYNMDAYHHIKDNTSFPATLVTTGMNDSRVPPWQSFKFAARLQEANTSKNPILLKTEFDSGHGLQSTKKRGFETIATALSFALRHTGHPNYQPEE</sequence>
<evidence type="ECO:0000259" key="6">
    <source>
        <dbReference type="Pfam" id="PF00326"/>
    </source>
</evidence>
<evidence type="ECO:0000256" key="2">
    <source>
        <dbReference type="ARBA" id="ARBA00011897"/>
    </source>
</evidence>
<keyword evidence="9" id="KW-1185">Reference proteome</keyword>
<dbReference type="InterPro" id="IPR029058">
    <property type="entry name" value="AB_hydrolase_fold"/>
</dbReference>
<evidence type="ECO:0000256" key="4">
    <source>
        <dbReference type="ARBA" id="ARBA00022801"/>
    </source>
</evidence>
<proteinExistence type="predicted"/>
<dbReference type="GO" id="GO:0005829">
    <property type="term" value="C:cytosol"/>
    <property type="evidence" value="ECO:0007669"/>
    <property type="project" value="TreeGrafter"/>
</dbReference>
<dbReference type="AlphaFoldDB" id="A0A1M6JLH6"/>
<accession>A0A1M6JLH6</accession>
<comment type="catalytic activity">
    <reaction evidence="1">
        <text>Hydrolysis of Pro-|-Xaa &gt;&gt; Ala-|-Xaa in oligopeptides.</text>
        <dbReference type="EC" id="3.4.21.26"/>
    </reaction>
</comment>
<gene>
    <name evidence="8" type="ORF">SAMN04488508_109132</name>
</gene>
<keyword evidence="4" id="KW-0378">Hydrolase</keyword>
<keyword evidence="5" id="KW-0720">Serine protease</keyword>
<dbReference type="InterPro" id="IPR051167">
    <property type="entry name" value="Prolyl_oligopep/macrocyclase"/>
</dbReference>
<dbReference type="InterPro" id="IPR001375">
    <property type="entry name" value="Peptidase_S9_cat"/>
</dbReference>